<evidence type="ECO:0000256" key="7">
    <source>
        <dbReference type="ARBA" id="ARBA00023242"/>
    </source>
</evidence>
<dbReference type="Pfam" id="PF13359">
    <property type="entry name" value="DDE_Tnp_4"/>
    <property type="match status" value="1"/>
</dbReference>
<name>A0AAW2N808_SESRA</name>
<proteinExistence type="inferred from homology"/>
<keyword evidence="5" id="KW-0479">Metal-binding</keyword>
<evidence type="ECO:0000313" key="9">
    <source>
        <dbReference type="EMBL" id="KAL0340097.1"/>
    </source>
</evidence>
<comment type="similarity">
    <text evidence="3">Belongs to the HARBI1 family.</text>
</comment>
<reference evidence="9" key="1">
    <citation type="submission" date="2020-06" db="EMBL/GenBank/DDBJ databases">
        <authorList>
            <person name="Li T."/>
            <person name="Hu X."/>
            <person name="Zhang T."/>
            <person name="Song X."/>
            <person name="Zhang H."/>
            <person name="Dai N."/>
            <person name="Sheng W."/>
            <person name="Hou X."/>
            <person name="Wei L."/>
        </authorList>
    </citation>
    <scope>NUCLEOTIDE SEQUENCE</scope>
    <source>
        <strain evidence="9">G02</strain>
        <tissue evidence="9">Leaf</tissue>
    </source>
</reference>
<comment type="caution">
    <text evidence="9">The sequence shown here is derived from an EMBL/GenBank/DDBJ whole genome shotgun (WGS) entry which is preliminary data.</text>
</comment>
<evidence type="ECO:0000259" key="8">
    <source>
        <dbReference type="Pfam" id="PF13359"/>
    </source>
</evidence>
<dbReference type="GO" id="GO:0005634">
    <property type="term" value="C:nucleus"/>
    <property type="evidence" value="ECO:0007669"/>
    <property type="project" value="UniProtKB-SubCell"/>
</dbReference>
<evidence type="ECO:0000256" key="3">
    <source>
        <dbReference type="ARBA" id="ARBA00006958"/>
    </source>
</evidence>
<sequence>MDPRWRWFKGCLRALDGTFIDVRVSEHEKRSYRIRKGQVAMNVFVVCNPNMQFIYVPTSWEDSAVDSRVLRDVVHQPDGLRVPAGNYYLCDNGYANAEGFLTLYRRYYLREWDRGSGGQQNRQELFNLENSSVRNVIERMFGLLKVCWGILRSQSFFSIKVQNRIILACCMIHNFLRNEMVDDSLERELPSLVECGPDA</sequence>
<keyword evidence="4" id="KW-0540">Nuclease</keyword>
<comment type="subcellular location">
    <subcellularLocation>
        <location evidence="2">Nucleus</location>
    </subcellularLocation>
</comment>
<keyword evidence="7" id="KW-0539">Nucleus</keyword>
<dbReference type="InterPro" id="IPR045249">
    <property type="entry name" value="HARBI1-like"/>
</dbReference>
<dbReference type="InterPro" id="IPR027806">
    <property type="entry name" value="HARBI1_dom"/>
</dbReference>
<dbReference type="AlphaFoldDB" id="A0AAW2N808"/>
<evidence type="ECO:0000256" key="2">
    <source>
        <dbReference type="ARBA" id="ARBA00004123"/>
    </source>
</evidence>
<dbReference type="PANTHER" id="PTHR22930">
    <property type="match status" value="1"/>
</dbReference>
<accession>A0AAW2N808</accession>
<dbReference type="GO" id="GO:0004518">
    <property type="term" value="F:nuclease activity"/>
    <property type="evidence" value="ECO:0007669"/>
    <property type="project" value="UniProtKB-KW"/>
</dbReference>
<keyword evidence="6" id="KW-0378">Hydrolase</keyword>
<comment type="cofactor">
    <cofactor evidence="1">
        <name>a divalent metal cation</name>
        <dbReference type="ChEBI" id="CHEBI:60240"/>
    </cofactor>
</comment>
<gene>
    <name evidence="9" type="ORF">Sradi_4526500</name>
</gene>
<protein>
    <recommendedName>
        <fullName evidence="8">DDE Tnp4 domain-containing protein</fullName>
    </recommendedName>
</protein>
<dbReference type="GO" id="GO:0016787">
    <property type="term" value="F:hydrolase activity"/>
    <property type="evidence" value="ECO:0007669"/>
    <property type="project" value="UniProtKB-KW"/>
</dbReference>
<evidence type="ECO:0000256" key="1">
    <source>
        <dbReference type="ARBA" id="ARBA00001968"/>
    </source>
</evidence>
<dbReference type="GO" id="GO:0046872">
    <property type="term" value="F:metal ion binding"/>
    <property type="evidence" value="ECO:0007669"/>
    <property type="project" value="UniProtKB-KW"/>
</dbReference>
<evidence type="ECO:0000256" key="4">
    <source>
        <dbReference type="ARBA" id="ARBA00022722"/>
    </source>
</evidence>
<dbReference type="EMBL" id="JACGWJ010000020">
    <property type="protein sequence ID" value="KAL0340097.1"/>
    <property type="molecule type" value="Genomic_DNA"/>
</dbReference>
<evidence type="ECO:0000256" key="6">
    <source>
        <dbReference type="ARBA" id="ARBA00022801"/>
    </source>
</evidence>
<feature type="domain" description="DDE Tnp4" evidence="8">
    <location>
        <begin position="15"/>
        <end position="174"/>
    </location>
</feature>
<dbReference type="PANTHER" id="PTHR22930:SF281">
    <property type="entry name" value="NUCLEASE"/>
    <property type="match status" value="1"/>
</dbReference>
<reference evidence="9" key="2">
    <citation type="journal article" date="2024" name="Plant">
        <title>Genomic evolution and insights into agronomic trait innovations of Sesamum species.</title>
        <authorList>
            <person name="Miao H."/>
            <person name="Wang L."/>
            <person name="Qu L."/>
            <person name="Liu H."/>
            <person name="Sun Y."/>
            <person name="Le M."/>
            <person name="Wang Q."/>
            <person name="Wei S."/>
            <person name="Zheng Y."/>
            <person name="Lin W."/>
            <person name="Duan Y."/>
            <person name="Cao H."/>
            <person name="Xiong S."/>
            <person name="Wang X."/>
            <person name="Wei L."/>
            <person name="Li C."/>
            <person name="Ma Q."/>
            <person name="Ju M."/>
            <person name="Zhao R."/>
            <person name="Li G."/>
            <person name="Mu C."/>
            <person name="Tian Q."/>
            <person name="Mei H."/>
            <person name="Zhang T."/>
            <person name="Gao T."/>
            <person name="Zhang H."/>
        </authorList>
    </citation>
    <scope>NUCLEOTIDE SEQUENCE</scope>
    <source>
        <strain evidence="9">G02</strain>
    </source>
</reference>
<evidence type="ECO:0000256" key="5">
    <source>
        <dbReference type="ARBA" id="ARBA00022723"/>
    </source>
</evidence>
<organism evidence="9">
    <name type="scientific">Sesamum radiatum</name>
    <name type="common">Black benniseed</name>
    <dbReference type="NCBI Taxonomy" id="300843"/>
    <lineage>
        <taxon>Eukaryota</taxon>
        <taxon>Viridiplantae</taxon>
        <taxon>Streptophyta</taxon>
        <taxon>Embryophyta</taxon>
        <taxon>Tracheophyta</taxon>
        <taxon>Spermatophyta</taxon>
        <taxon>Magnoliopsida</taxon>
        <taxon>eudicotyledons</taxon>
        <taxon>Gunneridae</taxon>
        <taxon>Pentapetalae</taxon>
        <taxon>asterids</taxon>
        <taxon>lamiids</taxon>
        <taxon>Lamiales</taxon>
        <taxon>Pedaliaceae</taxon>
        <taxon>Sesamum</taxon>
    </lineage>
</organism>